<reference evidence="1 2" key="1">
    <citation type="submission" date="2016-01" db="EMBL/GenBank/DDBJ databases">
        <title>The new phylogeny of the genus Mycobacterium.</title>
        <authorList>
            <person name="Tarcisio F."/>
            <person name="Conor M."/>
            <person name="Antonella G."/>
            <person name="Elisabetta G."/>
            <person name="Giulia F.S."/>
            <person name="Sara T."/>
            <person name="Anna F."/>
            <person name="Clotilde B."/>
            <person name="Roberto B."/>
            <person name="Veronica D.S."/>
            <person name="Fabio R."/>
            <person name="Monica P."/>
            <person name="Olivier J."/>
            <person name="Enrico T."/>
            <person name="Nicola S."/>
        </authorList>
    </citation>
    <scope>NUCLEOTIDE SEQUENCE [LARGE SCALE GENOMIC DNA]</scope>
    <source>
        <strain evidence="1 2">DSM 44179</strain>
    </source>
</reference>
<accession>A0A1X1RDN6</accession>
<proteinExistence type="predicted"/>
<dbReference type="Pfam" id="PF18702">
    <property type="entry name" value="DUF5642"/>
    <property type="match status" value="1"/>
</dbReference>
<evidence type="ECO:0000313" key="1">
    <source>
        <dbReference type="EMBL" id="ORV03351.1"/>
    </source>
</evidence>
<keyword evidence="2" id="KW-1185">Reference proteome</keyword>
<comment type="caution">
    <text evidence="1">The sequence shown here is derived from an EMBL/GenBank/DDBJ whole genome shotgun (WGS) entry which is preliminary data.</text>
</comment>
<dbReference type="Proteomes" id="UP000193484">
    <property type="component" value="Unassembled WGS sequence"/>
</dbReference>
<dbReference type="OrthoDB" id="4641260at2"/>
<dbReference type="RefSeq" id="WP_085095868.1">
    <property type="nucleotide sequence ID" value="NZ_AP022603.1"/>
</dbReference>
<dbReference type="AlphaFoldDB" id="A0A1X1RDN6"/>
<organism evidence="1 2">
    <name type="scientific">Mycolicibacterium fallax</name>
    <name type="common">Mycobacterium fallax</name>
    <dbReference type="NCBI Taxonomy" id="1793"/>
    <lineage>
        <taxon>Bacteria</taxon>
        <taxon>Bacillati</taxon>
        <taxon>Actinomycetota</taxon>
        <taxon>Actinomycetes</taxon>
        <taxon>Mycobacteriales</taxon>
        <taxon>Mycobacteriaceae</taxon>
        <taxon>Mycolicibacterium</taxon>
    </lineage>
</organism>
<dbReference type="InterPro" id="IPR041313">
    <property type="entry name" value="DUF5642"/>
</dbReference>
<protein>
    <submittedName>
        <fullName evidence="1">Uncharacterized protein</fullName>
    </submittedName>
</protein>
<dbReference type="STRING" id="1793.AWC04_10585"/>
<dbReference type="EMBL" id="LQOJ01000038">
    <property type="protein sequence ID" value="ORV03351.1"/>
    <property type="molecule type" value="Genomic_DNA"/>
</dbReference>
<sequence length="226" mass="22677">MRTVLGVAVAAGLLTGCGGPAPATDTAPAESGTAVTDRAVPATGRLDPTRIKRLRAALPAGYEIADVPGDTGPAAFAGFGPGWTADPAVCATLLGPSAPVGTRGLSASGADGTVYLTVTLGDVAPPPVGDCGSWTMTYRHTTALAHPVPAPPIEGARTAGLAAESVTAVESGTRTLSRLRILTAALDGQLVAVTTITDPQQPPGPLTDEYTARLLVDAVSELRRVH</sequence>
<gene>
    <name evidence="1" type="ORF">AWC04_10585</name>
</gene>
<evidence type="ECO:0000313" key="2">
    <source>
        <dbReference type="Proteomes" id="UP000193484"/>
    </source>
</evidence>
<dbReference type="PROSITE" id="PS51257">
    <property type="entry name" value="PROKAR_LIPOPROTEIN"/>
    <property type="match status" value="1"/>
</dbReference>
<name>A0A1X1RDN6_MYCFA</name>